<proteinExistence type="predicted"/>
<dbReference type="EMBL" id="JACVFC010000001">
    <property type="protein sequence ID" value="MBC9929150.1"/>
    <property type="molecule type" value="Genomic_DNA"/>
</dbReference>
<accession>A0ABR7TFL4</accession>
<dbReference type="Proteomes" id="UP000659124">
    <property type="component" value="Unassembled WGS sequence"/>
</dbReference>
<evidence type="ECO:0000313" key="3">
    <source>
        <dbReference type="EMBL" id="MBC9929150.1"/>
    </source>
</evidence>
<protein>
    <submittedName>
        <fullName evidence="3">MBL fold metallo-hydrolase</fullName>
    </submittedName>
</protein>
<reference evidence="3 4" key="1">
    <citation type="submission" date="2020-09" db="EMBL/GenBank/DDBJ databases">
        <title>Genome sequences of type strains of Chitinophaga qingshengii and Chitinophaga varians.</title>
        <authorList>
            <person name="Kittiwongwattana C."/>
        </authorList>
    </citation>
    <scope>NUCLEOTIDE SEQUENCE [LARGE SCALE GENOMIC DNA]</scope>
    <source>
        <strain evidence="3 4">JCM 30026</strain>
    </source>
</reference>
<feature type="domain" description="Metallo-beta-lactamase" evidence="1">
    <location>
        <begin position="269"/>
        <end position="425"/>
    </location>
</feature>
<organism evidence="3 4">
    <name type="scientific">Chitinophaga qingshengii</name>
    <dbReference type="NCBI Taxonomy" id="1569794"/>
    <lineage>
        <taxon>Bacteria</taxon>
        <taxon>Pseudomonadati</taxon>
        <taxon>Bacteroidota</taxon>
        <taxon>Chitinophagia</taxon>
        <taxon>Chitinophagales</taxon>
        <taxon>Chitinophagaceae</taxon>
        <taxon>Chitinophaga</taxon>
    </lineage>
</organism>
<dbReference type="PANTHER" id="PTHR43546:SF4">
    <property type="entry name" value="UPF0282 PROTEIN MJ1629"/>
    <property type="match status" value="1"/>
</dbReference>
<dbReference type="SUPFAM" id="SSF56281">
    <property type="entry name" value="Metallo-hydrolase/oxidoreductase"/>
    <property type="match status" value="1"/>
</dbReference>
<dbReference type="InterPro" id="IPR041141">
    <property type="entry name" value="CmlA_N"/>
</dbReference>
<evidence type="ECO:0000259" key="2">
    <source>
        <dbReference type="Pfam" id="PF18456"/>
    </source>
</evidence>
<evidence type="ECO:0000259" key="1">
    <source>
        <dbReference type="Pfam" id="PF12706"/>
    </source>
</evidence>
<gene>
    <name evidence="3" type="ORF">ICL07_02120</name>
</gene>
<dbReference type="Pfam" id="PF18456">
    <property type="entry name" value="CmlA_N"/>
    <property type="match status" value="1"/>
</dbReference>
<dbReference type="Pfam" id="PF12706">
    <property type="entry name" value="Lactamase_B_2"/>
    <property type="match status" value="1"/>
</dbReference>
<comment type="caution">
    <text evidence="3">The sequence shown here is derived from an EMBL/GenBank/DDBJ whole genome shotgun (WGS) entry which is preliminary data.</text>
</comment>
<feature type="domain" description="Diiron non-heme beta-hydroxylase N-terminal" evidence="2">
    <location>
        <begin position="7"/>
        <end position="238"/>
    </location>
</feature>
<dbReference type="InterPro" id="IPR050114">
    <property type="entry name" value="UPF0173_UPF0282_UlaG_hydrolase"/>
</dbReference>
<dbReference type="Gene3D" id="3.60.15.10">
    <property type="entry name" value="Ribonuclease Z/Hydroxyacylglutathione hydrolase-like"/>
    <property type="match status" value="1"/>
</dbReference>
<dbReference type="PANTHER" id="PTHR43546">
    <property type="entry name" value="UPF0173 METAL-DEPENDENT HYDROLASE MJ1163-RELATED"/>
    <property type="match status" value="1"/>
</dbReference>
<dbReference type="RefSeq" id="WP_188086298.1">
    <property type="nucleotide sequence ID" value="NZ_JACVFC010000001.1"/>
</dbReference>
<sequence length="541" mass="61969">MSEKKVYLKPNVVFEPLVDRWYAWSHLISPATTAMNVLGRHLTIIESFIMAPAIHVEAVANPKMKGGPFMDIPAEKLEAVKVLKAETLSRQEEVLRFAKAIKELDKMLATEATGFGLETLYDKVPNELKGLVELYYDRNNNADFRFFESLLYKSKYYNKSAQSMAFWITNNDHRPFCLSTPRLDDEHVLHLPLRFENPAIDTLASMKRTPQTLSYIKQLLDITPEQEPLFDTFFTETPPPVYKKYTGDKIRMRYFGHACILVETKDVSILVDPLVSYYGYDSDLEHFSDADLPDVIDYVLITHNHQDHVLFETLLPLRHKIKHLIVPRTNTGRLEDPDLKLMFNNVGFNNVVAMEEMETIEFADSTVTSLPFTGEHSDLCILTKACYLVQIGGFKLLFLADSRIVESALYKYIHTQTGDVDVMFLGMECDGAPLTWLYGPLMTKKISREQDGSRRLAGSDCAKGMALVDIFNPKEAYVYAMGMEPWLEFISSIQYTDESNPIIQSNRLVKLCQEKGIVAERLYGEKELLYERKEALINELQ</sequence>
<name>A0ABR7TFL4_9BACT</name>
<dbReference type="InterPro" id="IPR001279">
    <property type="entry name" value="Metallo-B-lactamas"/>
</dbReference>
<dbReference type="InterPro" id="IPR036866">
    <property type="entry name" value="RibonucZ/Hydroxyglut_hydro"/>
</dbReference>
<keyword evidence="4" id="KW-1185">Reference proteome</keyword>
<evidence type="ECO:0000313" key="4">
    <source>
        <dbReference type="Proteomes" id="UP000659124"/>
    </source>
</evidence>